<dbReference type="RefSeq" id="WP_090718615.1">
    <property type="nucleotide sequence ID" value="NZ_CBCSKY010000048.1"/>
</dbReference>
<comment type="similarity">
    <text evidence="2 8">Belongs to the PHP hydrolase family. HisK subfamily.</text>
</comment>
<dbReference type="InterPro" id="IPR004013">
    <property type="entry name" value="PHP_dom"/>
</dbReference>
<dbReference type="PANTHER" id="PTHR21039">
    <property type="entry name" value="HISTIDINOL PHOSPHATASE-RELATED"/>
    <property type="match status" value="1"/>
</dbReference>
<dbReference type="NCBIfam" id="NF005596">
    <property type="entry name" value="PRK07328.1"/>
    <property type="match status" value="1"/>
</dbReference>
<evidence type="ECO:0000256" key="5">
    <source>
        <dbReference type="ARBA" id="ARBA00022801"/>
    </source>
</evidence>
<dbReference type="Pfam" id="PF02811">
    <property type="entry name" value="PHP"/>
    <property type="match status" value="1"/>
</dbReference>
<dbReference type="GO" id="GO:0004401">
    <property type="term" value="F:histidinol-phosphatase activity"/>
    <property type="evidence" value="ECO:0007669"/>
    <property type="project" value="UniProtKB-UniRule"/>
</dbReference>
<dbReference type="Proteomes" id="UP000199050">
    <property type="component" value="Unassembled WGS sequence"/>
</dbReference>
<dbReference type="AlphaFoldDB" id="A0A1G9CJY5"/>
<dbReference type="NCBIfam" id="NF005996">
    <property type="entry name" value="PRK08123.1"/>
    <property type="match status" value="1"/>
</dbReference>
<dbReference type="EMBL" id="FNDX01000044">
    <property type="protein sequence ID" value="SDK51876.1"/>
    <property type="molecule type" value="Genomic_DNA"/>
</dbReference>
<comment type="catalytic activity">
    <reaction evidence="7 8">
        <text>L-histidinol phosphate + H2O = L-histidinol + phosphate</text>
        <dbReference type="Rhea" id="RHEA:14465"/>
        <dbReference type="ChEBI" id="CHEBI:15377"/>
        <dbReference type="ChEBI" id="CHEBI:43474"/>
        <dbReference type="ChEBI" id="CHEBI:57699"/>
        <dbReference type="ChEBI" id="CHEBI:57980"/>
        <dbReference type="EC" id="3.1.3.15"/>
    </reaction>
</comment>
<evidence type="ECO:0000256" key="6">
    <source>
        <dbReference type="ARBA" id="ARBA00023102"/>
    </source>
</evidence>
<reference evidence="11" key="1">
    <citation type="submission" date="2016-10" db="EMBL/GenBank/DDBJ databases">
        <authorList>
            <person name="Varghese N."/>
            <person name="Submissions S."/>
        </authorList>
    </citation>
    <scope>NUCLEOTIDE SEQUENCE [LARGE SCALE GENOMIC DNA]</scope>
    <source>
        <strain evidence="11">CGMCC 1.11012</strain>
    </source>
</reference>
<keyword evidence="4 8" id="KW-0028">Amino-acid biosynthesis</keyword>
<evidence type="ECO:0000313" key="10">
    <source>
        <dbReference type="EMBL" id="SDK51876.1"/>
    </source>
</evidence>
<sequence length="277" mass="31466">MHIDYHTHHERCGHAVGKLEEYVQRGIELGLQQLGLSDHLPLIHVNPDSYYPEMAMPLAELPRYVEECLTLKERYRGIIDLRVGLEADYIEGYEEQIRELLSPYPWDYLIGSVHFLGEWDITDHRQTGGWEGKDVMEVYRRYYDAVRKSALSGLYDIIGHMDVIKRFGYGPQTPEEKAEARELELSALKAIASSGIAMELNASGLTKPCAEMFPAEHVLQQAFTLGIPLTLGSDAHDPAKLGDGLQEARSLLWHTGFREVAVFEGRRRSSVPFELKL</sequence>
<comment type="pathway">
    <text evidence="1 8">Amino-acid biosynthesis; L-histidine biosynthesis; L-histidine from 5-phospho-alpha-D-ribose 1-diphosphate: step 8/9.</text>
</comment>
<evidence type="ECO:0000256" key="3">
    <source>
        <dbReference type="ARBA" id="ARBA00013085"/>
    </source>
</evidence>
<dbReference type="CDD" id="cd12110">
    <property type="entry name" value="PHP_HisPPase_Hisj_like"/>
    <property type="match status" value="1"/>
</dbReference>
<keyword evidence="5 8" id="KW-0378">Hydrolase</keyword>
<evidence type="ECO:0000313" key="11">
    <source>
        <dbReference type="Proteomes" id="UP000199050"/>
    </source>
</evidence>
<evidence type="ECO:0000259" key="9">
    <source>
        <dbReference type="Pfam" id="PF02811"/>
    </source>
</evidence>
<keyword evidence="6 8" id="KW-0368">Histidine biosynthesis</keyword>
<feature type="domain" description="PHP" evidence="9">
    <location>
        <begin position="4"/>
        <end position="202"/>
    </location>
</feature>
<dbReference type="InterPro" id="IPR010140">
    <property type="entry name" value="Histidinol_P_phosphatase_HisJ"/>
</dbReference>
<gene>
    <name evidence="10" type="ORF">SAMN05216192_14432</name>
</gene>
<name>A0A1G9CJY5_9BACL</name>
<evidence type="ECO:0000256" key="8">
    <source>
        <dbReference type="RuleBase" id="RU366003"/>
    </source>
</evidence>
<dbReference type="Gene3D" id="3.20.20.140">
    <property type="entry name" value="Metal-dependent hydrolases"/>
    <property type="match status" value="1"/>
</dbReference>
<dbReference type="EC" id="3.1.3.15" evidence="3 8"/>
<evidence type="ECO:0000256" key="4">
    <source>
        <dbReference type="ARBA" id="ARBA00022605"/>
    </source>
</evidence>
<evidence type="ECO:0000256" key="2">
    <source>
        <dbReference type="ARBA" id="ARBA00009152"/>
    </source>
</evidence>
<dbReference type="OrthoDB" id="9775255at2"/>
<accession>A0A1G9CJY5</accession>
<dbReference type="GO" id="GO:0000105">
    <property type="term" value="P:L-histidine biosynthetic process"/>
    <property type="evidence" value="ECO:0007669"/>
    <property type="project" value="UniProtKB-UniRule"/>
</dbReference>
<organism evidence="10 11">
    <name type="scientific">Paenibacillus typhae</name>
    <dbReference type="NCBI Taxonomy" id="1174501"/>
    <lineage>
        <taxon>Bacteria</taxon>
        <taxon>Bacillati</taxon>
        <taxon>Bacillota</taxon>
        <taxon>Bacilli</taxon>
        <taxon>Bacillales</taxon>
        <taxon>Paenibacillaceae</taxon>
        <taxon>Paenibacillus</taxon>
    </lineage>
</organism>
<evidence type="ECO:0000256" key="7">
    <source>
        <dbReference type="ARBA" id="ARBA00049158"/>
    </source>
</evidence>
<dbReference type="SUPFAM" id="SSF89550">
    <property type="entry name" value="PHP domain-like"/>
    <property type="match status" value="1"/>
</dbReference>
<dbReference type="NCBIfam" id="TIGR01856">
    <property type="entry name" value="hisJ_fam"/>
    <property type="match status" value="1"/>
</dbReference>
<dbReference type="STRING" id="1174501.SAMN05216192_14432"/>
<dbReference type="PANTHER" id="PTHR21039:SF0">
    <property type="entry name" value="HISTIDINOL-PHOSPHATASE"/>
    <property type="match status" value="1"/>
</dbReference>
<evidence type="ECO:0000256" key="1">
    <source>
        <dbReference type="ARBA" id="ARBA00004970"/>
    </source>
</evidence>
<protein>
    <recommendedName>
        <fullName evidence="3 8">Histidinol-phosphatase</fullName>
        <shortName evidence="8">HolPase</shortName>
        <ecNumber evidence="3 8">3.1.3.15</ecNumber>
    </recommendedName>
</protein>
<proteinExistence type="inferred from homology"/>
<keyword evidence="11" id="KW-1185">Reference proteome</keyword>
<dbReference type="InterPro" id="IPR016195">
    <property type="entry name" value="Pol/histidinol_Pase-like"/>
</dbReference>
<dbReference type="UniPathway" id="UPA00031">
    <property type="reaction ID" value="UER00013"/>
</dbReference>
<dbReference type="GO" id="GO:0005737">
    <property type="term" value="C:cytoplasm"/>
    <property type="evidence" value="ECO:0007669"/>
    <property type="project" value="TreeGrafter"/>
</dbReference>